<sequence>MQLNNVELGQLADFMIEVVECDANFEEDEFCVVWNGHRLYVERYLSHYRIEVGHEDDVVELPRH</sequence>
<dbReference type="Proteomes" id="UP000464086">
    <property type="component" value="Chromosome"/>
</dbReference>
<dbReference type="AlphaFoldDB" id="A0A6P1GF66"/>
<gene>
    <name evidence="1" type="ORF">GS397_07185</name>
</gene>
<reference evidence="1 2" key="1">
    <citation type="submission" date="2019-12" db="EMBL/GenBank/DDBJ databases">
        <title>Functional and genomic insights into the Sphingobium yanoikuyae YC-JY1, a bacterium efficiently degrading bisphenol A.</title>
        <authorList>
            <person name="Jia Y."/>
            <person name="Li X."/>
            <person name="Wang J."/>
            <person name="Eltoukhy A."/>
            <person name="Lamraoui I."/>
            <person name="Yan Y."/>
        </authorList>
    </citation>
    <scope>NUCLEOTIDE SEQUENCE [LARGE SCALE GENOMIC DNA]</scope>
    <source>
        <strain evidence="1 2">YC-JY1</strain>
    </source>
</reference>
<dbReference type="RefSeq" id="WP_159366075.1">
    <property type="nucleotide sequence ID" value="NZ_CP047218.1"/>
</dbReference>
<evidence type="ECO:0000313" key="2">
    <source>
        <dbReference type="Proteomes" id="UP000464086"/>
    </source>
</evidence>
<name>A0A6P1GF66_SPHYA</name>
<dbReference type="EMBL" id="CP047218">
    <property type="protein sequence ID" value="QHD66853.1"/>
    <property type="molecule type" value="Genomic_DNA"/>
</dbReference>
<organism evidence="1 2">
    <name type="scientific">Sphingobium yanoikuyae</name>
    <name type="common">Sphingomonas yanoikuyae</name>
    <dbReference type="NCBI Taxonomy" id="13690"/>
    <lineage>
        <taxon>Bacteria</taxon>
        <taxon>Pseudomonadati</taxon>
        <taxon>Pseudomonadota</taxon>
        <taxon>Alphaproteobacteria</taxon>
        <taxon>Sphingomonadales</taxon>
        <taxon>Sphingomonadaceae</taxon>
        <taxon>Sphingobium</taxon>
    </lineage>
</organism>
<proteinExistence type="predicted"/>
<protein>
    <submittedName>
        <fullName evidence="1">Uncharacterized protein</fullName>
    </submittedName>
</protein>
<evidence type="ECO:0000313" key="1">
    <source>
        <dbReference type="EMBL" id="QHD66853.1"/>
    </source>
</evidence>
<accession>A0A6P1GF66</accession>